<evidence type="ECO:0000256" key="3">
    <source>
        <dbReference type="ARBA" id="ARBA00011370"/>
    </source>
</evidence>
<dbReference type="GO" id="GO:0000723">
    <property type="term" value="P:telomere maintenance"/>
    <property type="evidence" value="ECO:0007669"/>
    <property type="project" value="TreeGrafter"/>
</dbReference>
<evidence type="ECO:0000256" key="16">
    <source>
        <dbReference type="ARBA" id="ARBA00025079"/>
    </source>
</evidence>
<comment type="subunit">
    <text evidence="3">Associates with DNA double-strand breaks.</text>
</comment>
<dbReference type="PROSITE" id="PS51190">
    <property type="entry name" value="FATC"/>
    <property type="match status" value="1"/>
</dbReference>
<dbReference type="VEuPathDB" id="FungiDB:PV09_01097"/>
<comment type="subcellular location">
    <subcellularLocation>
        <location evidence="1">Nucleus</location>
    </subcellularLocation>
</comment>
<dbReference type="SMART" id="SM00802">
    <property type="entry name" value="UME"/>
    <property type="match status" value="1"/>
</dbReference>
<dbReference type="GeneID" id="27309070"/>
<dbReference type="InterPro" id="IPR050517">
    <property type="entry name" value="DDR_Repair_Kinase"/>
</dbReference>
<evidence type="ECO:0000256" key="20">
    <source>
        <dbReference type="SAM" id="MobiDB-lite"/>
    </source>
</evidence>
<proteinExistence type="inferred from homology"/>
<dbReference type="GO" id="GO:0005634">
    <property type="term" value="C:nucleus"/>
    <property type="evidence" value="ECO:0007669"/>
    <property type="project" value="UniProtKB-SubCell"/>
</dbReference>
<reference evidence="24 25" key="1">
    <citation type="submission" date="2015-01" db="EMBL/GenBank/DDBJ databases">
        <title>The Genome Sequence of Ochroconis gallopava CBS43764.</title>
        <authorList>
            <consortium name="The Broad Institute Genomics Platform"/>
            <person name="Cuomo C."/>
            <person name="de Hoog S."/>
            <person name="Gorbushina A."/>
            <person name="Stielow B."/>
            <person name="Teixiera M."/>
            <person name="Abouelleil A."/>
            <person name="Chapman S.B."/>
            <person name="Priest M."/>
            <person name="Young S.K."/>
            <person name="Wortman J."/>
            <person name="Nusbaum C."/>
            <person name="Birren B."/>
        </authorList>
    </citation>
    <scope>NUCLEOTIDE SEQUENCE [LARGE SCALE GENOMIC DNA]</scope>
    <source>
        <strain evidence="24 25">CBS 43764</strain>
    </source>
</reference>
<evidence type="ECO:0000256" key="5">
    <source>
        <dbReference type="ARBA" id="ARBA00021345"/>
    </source>
</evidence>
<dbReference type="Pfam" id="PF08064">
    <property type="entry name" value="UME"/>
    <property type="match status" value="1"/>
</dbReference>
<dbReference type="InterPro" id="IPR014009">
    <property type="entry name" value="PIK_FAT"/>
</dbReference>
<dbReference type="GO" id="GO:0004674">
    <property type="term" value="F:protein serine/threonine kinase activity"/>
    <property type="evidence" value="ECO:0007669"/>
    <property type="project" value="UniProtKB-KW"/>
</dbReference>
<dbReference type="FunCoup" id="A0A0D1XZC7">
    <property type="interactions" value="1135"/>
</dbReference>
<keyword evidence="7" id="KW-0808">Transferase</keyword>
<dbReference type="GO" id="GO:0005524">
    <property type="term" value="F:ATP binding"/>
    <property type="evidence" value="ECO:0007669"/>
    <property type="project" value="UniProtKB-KW"/>
</dbReference>
<dbReference type="GO" id="GO:0005694">
    <property type="term" value="C:chromosome"/>
    <property type="evidence" value="ECO:0007669"/>
    <property type="project" value="TreeGrafter"/>
</dbReference>
<feature type="domain" description="FAT" evidence="22">
    <location>
        <begin position="1432"/>
        <end position="2006"/>
    </location>
</feature>
<feature type="domain" description="PI3K/PI4K catalytic" evidence="21">
    <location>
        <begin position="2117"/>
        <end position="2427"/>
    </location>
</feature>
<keyword evidence="11" id="KW-0067">ATP-binding</keyword>
<evidence type="ECO:0000256" key="19">
    <source>
        <dbReference type="ARBA" id="ARBA00033001"/>
    </source>
</evidence>
<dbReference type="InterPro" id="IPR057564">
    <property type="entry name" value="HEAT_ATR"/>
</dbReference>
<evidence type="ECO:0000256" key="14">
    <source>
        <dbReference type="ARBA" id="ARBA00023242"/>
    </source>
</evidence>
<dbReference type="RefSeq" id="XP_016218035.1">
    <property type="nucleotide sequence ID" value="XM_016353940.1"/>
</dbReference>
<dbReference type="HOGENOM" id="CLU_000178_4_1_1"/>
<evidence type="ECO:0000256" key="12">
    <source>
        <dbReference type="ARBA" id="ARBA00022853"/>
    </source>
</evidence>
<dbReference type="SUPFAM" id="SSF56112">
    <property type="entry name" value="Protein kinase-like (PK-like)"/>
    <property type="match status" value="1"/>
</dbReference>
<dbReference type="PANTHER" id="PTHR11139">
    <property type="entry name" value="ATAXIA TELANGIECTASIA MUTATED ATM -RELATED"/>
    <property type="match status" value="1"/>
</dbReference>
<dbReference type="PROSITE" id="PS50290">
    <property type="entry name" value="PI3_4_KINASE_3"/>
    <property type="match status" value="1"/>
</dbReference>
<dbReference type="STRING" id="253628.A0A0D1XZC7"/>
<dbReference type="GO" id="GO:0006281">
    <property type="term" value="P:DNA repair"/>
    <property type="evidence" value="ECO:0007669"/>
    <property type="project" value="UniProtKB-KW"/>
</dbReference>
<evidence type="ECO:0000256" key="15">
    <source>
        <dbReference type="ARBA" id="ARBA00023254"/>
    </source>
</evidence>
<evidence type="ECO:0000259" key="21">
    <source>
        <dbReference type="PROSITE" id="PS50290"/>
    </source>
</evidence>
<evidence type="ECO:0000313" key="25">
    <source>
        <dbReference type="Proteomes" id="UP000053259"/>
    </source>
</evidence>
<dbReference type="Gene3D" id="1.10.1070.11">
    <property type="entry name" value="Phosphatidylinositol 3-/4-kinase, catalytic domain"/>
    <property type="match status" value="1"/>
</dbReference>
<dbReference type="Proteomes" id="UP000053259">
    <property type="component" value="Unassembled WGS sequence"/>
</dbReference>
<protein>
    <recommendedName>
        <fullName evidence="5">Serine/threonine-protein kinase MEC1</fullName>
        <ecNumber evidence="4">2.7.11.1</ecNumber>
    </recommendedName>
    <alternativeName>
        <fullName evidence="19">ATR homolog</fullName>
    </alternativeName>
    <alternativeName>
        <fullName evidence="18">DNA-damage checkpoint kinase MEC1</fullName>
    </alternativeName>
    <alternativeName>
        <fullName evidence="17">Mitosis entry checkpoint protein 1</fullName>
    </alternativeName>
</protein>
<comment type="function">
    <text evidence="16">Serine/threonine protein kinase which activates checkpoint signaling upon genotoxic stresses such as ionizing radiation (IR), ultraviolet light (UV), or DNA replication stalling, thereby acting as a DNA damage sensor. Recognizes the substrate consensus sequence [ST]-Q. Phosphorylates histone H2A to form H2AS128ph (gamma-H2A) at sites of DNA damage, involved in the regulation of DNA damage response mechanism. Required for the control of telomere length and genome stability.</text>
</comment>
<evidence type="ECO:0000256" key="2">
    <source>
        <dbReference type="ARBA" id="ARBA00010769"/>
    </source>
</evidence>
<dbReference type="SMART" id="SM01343">
    <property type="entry name" value="FATC"/>
    <property type="match status" value="1"/>
</dbReference>
<evidence type="ECO:0000256" key="1">
    <source>
        <dbReference type="ARBA" id="ARBA00004123"/>
    </source>
</evidence>
<evidence type="ECO:0000256" key="13">
    <source>
        <dbReference type="ARBA" id="ARBA00023204"/>
    </source>
</evidence>
<evidence type="ECO:0000256" key="9">
    <source>
        <dbReference type="ARBA" id="ARBA00022763"/>
    </source>
</evidence>
<dbReference type="InterPro" id="IPR056802">
    <property type="entry name" value="ATR-like_M-HEAT"/>
</dbReference>
<dbReference type="GO" id="GO:0000077">
    <property type="term" value="P:DNA damage checkpoint signaling"/>
    <property type="evidence" value="ECO:0007669"/>
    <property type="project" value="TreeGrafter"/>
</dbReference>
<dbReference type="Gene3D" id="3.30.1010.10">
    <property type="entry name" value="Phosphatidylinositol 3-kinase Catalytic Subunit, Chain A, domain 4"/>
    <property type="match status" value="1"/>
</dbReference>
<evidence type="ECO:0000256" key="8">
    <source>
        <dbReference type="ARBA" id="ARBA00022741"/>
    </source>
</evidence>
<keyword evidence="25" id="KW-1185">Reference proteome</keyword>
<dbReference type="FunFam" id="1.10.1070.11:FF:000031">
    <property type="entry name" value="Phosphatidyl inositol 3-kinase"/>
    <property type="match status" value="1"/>
</dbReference>
<dbReference type="InterPro" id="IPR003151">
    <property type="entry name" value="PIK-rel_kinase_FAT"/>
</dbReference>
<keyword evidence="6" id="KW-0723">Serine/threonine-protein kinase</keyword>
<evidence type="ECO:0000256" key="18">
    <source>
        <dbReference type="ARBA" id="ARBA00030459"/>
    </source>
</evidence>
<keyword evidence="15" id="KW-0469">Meiosis</keyword>
<evidence type="ECO:0000313" key="24">
    <source>
        <dbReference type="EMBL" id="KIW08166.1"/>
    </source>
</evidence>
<dbReference type="PROSITE" id="PS51189">
    <property type="entry name" value="FAT"/>
    <property type="match status" value="1"/>
</dbReference>
<feature type="region of interest" description="Disordered" evidence="20">
    <location>
        <begin position="36"/>
        <end position="58"/>
    </location>
</feature>
<keyword evidence="14" id="KW-0539">Nucleus</keyword>
<dbReference type="Pfam" id="PF25385">
    <property type="entry name" value="HEAT_MEC1_N"/>
    <property type="match status" value="1"/>
</dbReference>
<dbReference type="Pfam" id="PF02259">
    <property type="entry name" value="FAT"/>
    <property type="match status" value="1"/>
</dbReference>
<keyword evidence="9" id="KW-0227">DNA damage</keyword>
<dbReference type="PANTHER" id="PTHR11139:SF125">
    <property type="entry name" value="SERINE_THREONINE-PROTEIN KINASE MEC1"/>
    <property type="match status" value="1"/>
</dbReference>
<sequence>MKTRLSASTHYLTFHPSGAFYEWDFICSNEQRMASRSRNLRSTQNGQSGSMQSTNGNYLPPSTIAAQIVHNRSTVARSEPENKALFGKLLQEYLRDPIVEDSSIETHAQLVQVVAEAGLDVLLSDDPFALDSLVQQARDSLLVIRLTIIRKPDVLFYKGEGEEERPPLLLWLLAKILNLSGRRTLSLIQMDLRELLQSIFAVLSTKNRTLSCSFDFKMLLTDVVEDLLNTLERRQYEDDSDKPPIRAVVPSPNAMTRLWTPAGSLLVLPTGYQAVIRDPIQAQVLIMDIVAVLSHCSTGHSSDSFMSNSDETLQFDCCHRILDFCATAPSTTNEDHDRVFDSVASFLLSKIQKRCPRRKIHPAVDLLVHLLDHLRPQRYPNFSKTVLEAIEQLLQRCSSQPNHAGLLQRNLLPVLQHIAHDFSQDVDDEFSAHVAGIIARLTKTTAYLDGSSPPTKKLRLSTIRSDIYEDYRKGIAKEINNLLFDIHETDFPILDENALQRLREFDDAKRATIIGCLGRLACASAGSSALELDGSASSRCKICDSMAAPAERAGVDAKITKRAEESSIHLLSFMALCIEDSSLCRSKIFRVAVANSIRQISNHLDDSECSVLSWKGIGPWLMRSLQSSVRELRIASAEALVAYSRESLSEPVRSRNRLDTLDFFKCLADKNNLTDQETLTFAWGLIGRTCGDAELNLALIQLVDYLGHSHSLVSGAAYQELLQLADSRECSPSELLRPYWSSLAMHVVKDIYACPQKVQQLSELLGITVNELLIQTQADTVPFLVLTRKKDVLLRIAQARGPSINVQDLWLQPSKNLAAVLALLLIQPSEDPEQAAIALLKDASPAFAEEDLSALVKAESIPIACEILKHAADLPDVRKPQAHQGMRLLACINEKKSTSRSSSKSGKHLSAFLDAHILGIMSHFTDIIDAPLQRQPMVEKHRALRAVQQLIILGDVQVSIVIPQIRATLQSASKIPALVDQAFLTWAALVAAAGEDEIELLIDQTFAMIAHHWNGYTSSTQRRAYDTIAGLLKNHNAMVRDRIQMLPSLAGIEMLSKFESEIARLKATLDPILHFEAYAQRCSDENSIIVLRALVDLGPFLEQHQKIIHESAVSQQPSPVIARLSRALLDAVVRFKESDSTIPELAAKCLGAIGSIDPNKVDHMRERHELLMLSNFGKASEVVDFVAVMLERVIVDAFHSAPTGRAQTYLAYTMQELLKFCDFRTAVYRPRSSQSGPKFQRWMQIPESVRSTLTPFFNTKYVLVHPSLPGDHDSFPILKPGMVHGTWLRTFVFSLLHKGTTENAQMVFPVLSRIIWGHDISIPTFLLPFVVLNVVVGGNDDDVRAINAEFLRVLSIDIDAIDASSAEEVKHCSENIFQVLDYLSRWLQVKKKLLGEFGGGRSVQVPNDYDEVTETSHISSVEAVLSSIPADVISQRAVHCRSFARALFHWEQHIRQLADKAALKREDIELDQQLRHLQHIYAQIDEPDAVEGMSTRLQILDPEQQILEHKRAGRWTTAQTWFELSLIERPNDRGLQMELLSCLRSSNRYGSLLDTAQRLTVEHPDSIAQVLPFAVEAAWTTGKWESLERFLSSDAAKDVRDFNTEVGRLFLCLLKKDVSGFERLLSTLRASIASAFSLSTTSSLGTAHTHTIKLHALYELEQIGALKDRVITPDQLVDRLSKRLDILGAYTADKQYLLGIRRAAMQLSAMGFSKQQIGANWLTSARLSRKAGLRDAAYDAVLHSTNLHDGAAMIEHSRLLWQDGHHRKAIQNLQSAIESNVFQSYTTSMIDDQSLTTDEGHSNKNQNFLVAKTQLLLAKWMDRSGHSKSEELRAHFLQACKSFSRWEKGHYYMGKHYLKILESEKALPRAKQTDIYLTGDVQKLVIENFMRSMVFGAKYYYETVPKMLTLWLDLAADIYNAERNPRTLDQQYHSLRVRKLEVVHKQVKKYVDRLPSYVFYTALPQVTSRINHPHAKANEILLHLIHKVISIHPQQSLWSILAVAKSRASDKSSKAGLVLQQLRRTRSETSAVDVKLLIAHGEKLTNALLAACEVTVESRSSRASLSRDLGFNHKLAPCQLVVPVEKALSANLPTGIGGPCVRNHKAFPRNPITISSFLDDVLVLSSLQRPKKLTMRGSDGVNYGLLCKPKDDLRKDQRLMEFTTMIDRGLKRDVESSKRRLYIHTYAVTPLNEECGAIEWVDGLKPMRDIILANYKTKGLRPDYGELRQLLDRACADPEKGSWKIFPEQIVPKFPAVLHEWFIDTFPEPDSWFTARLRYTRSCAVMSMVGNALGLGDRHGENILLEEGNGGCFHVDFNCLFDKGLTFEKPELVPFRLTHNMIDAFGVYGYEGPFRVASELTLKILKQYEDTLMTIMETFVYDPTTDFISKPKKRVVGVPETPAEVLESVKAKINRLLPGETVPLSVDGYADALIRMATDPKRLAGMYIGWCAFF</sequence>
<evidence type="ECO:0000256" key="6">
    <source>
        <dbReference type="ARBA" id="ARBA00022527"/>
    </source>
</evidence>
<dbReference type="OrthoDB" id="381190at2759"/>
<evidence type="ECO:0000256" key="11">
    <source>
        <dbReference type="ARBA" id="ARBA00022840"/>
    </source>
</evidence>
<feature type="domain" description="FATC" evidence="23">
    <location>
        <begin position="2422"/>
        <end position="2454"/>
    </location>
</feature>
<gene>
    <name evidence="24" type="ORF">PV09_01097</name>
</gene>
<dbReference type="SMART" id="SM00146">
    <property type="entry name" value="PI3Kc"/>
    <property type="match status" value="1"/>
</dbReference>
<feature type="compositionally biased region" description="Polar residues" evidence="20">
    <location>
        <begin position="36"/>
        <end position="57"/>
    </location>
</feature>
<keyword evidence="13" id="KW-0234">DNA repair</keyword>
<keyword evidence="8" id="KW-0547">Nucleotide-binding</keyword>
<dbReference type="InParanoid" id="A0A0D1XZC7"/>
<dbReference type="Pfam" id="PF23593">
    <property type="entry name" value="HEAT_ATR"/>
    <property type="match status" value="1"/>
</dbReference>
<dbReference type="Pfam" id="PF00454">
    <property type="entry name" value="PI3_PI4_kinase"/>
    <property type="match status" value="1"/>
</dbReference>
<comment type="similarity">
    <text evidence="2">Belongs to the PI3/PI4-kinase family. ATM subfamily.</text>
</comment>
<dbReference type="SUPFAM" id="SSF48371">
    <property type="entry name" value="ARM repeat"/>
    <property type="match status" value="1"/>
</dbReference>
<dbReference type="InterPro" id="IPR058681">
    <property type="entry name" value="HEAT_MEC1_N"/>
</dbReference>
<evidence type="ECO:0000256" key="17">
    <source>
        <dbReference type="ARBA" id="ARBA00029679"/>
    </source>
</evidence>
<dbReference type="InterPro" id="IPR036940">
    <property type="entry name" value="PI3/4_kinase_cat_sf"/>
</dbReference>
<dbReference type="Pfam" id="PF25030">
    <property type="entry name" value="M-HEAT_ATR"/>
    <property type="match status" value="1"/>
</dbReference>
<dbReference type="EC" id="2.7.11.1" evidence="4"/>
<evidence type="ECO:0000256" key="10">
    <source>
        <dbReference type="ARBA" id="ARBA00022777"/>
    </source>
</evidence>
<keyword evidence="12" id="KW-0156">Chromatin regulator</keyword>
<evidence type="ECO:0000259" key="22">
    <source>
        <dbReference type="PROSITE" id="PS51189"/>
    </source>
</evidence>
<dbReference type="EMBL" id="KN847531">
    <property type="protein sequence ID" value="KIW08166.1"/>
    <property type="molecule type" value="Genomic_DNA"/>
</dbReference>
<name>A0A0D1XZC7_9PEZI</name>
<keyword evidence="10" id="KW-0418">Kinase</keyword>
<accession>A0A0D1XZC7</accession>
<dbReference type="InterPro" id="IPR012993">
    <property type="entry name" value="UME"/>
</dbReference>
<dbReference type="CDD" id="cd00892">
    <property type="entry name" value="PIKKc_ATR"/>
    <property type="match status" value="1"/>
</dbReference>
<evidence type="ECO:0000256" key="7">
    <source>
        <dbReference type="ARBA" id="ARBA00022679"/>
    </source>
</evidence>
<dbReference type="InterPro" id="IPR016024">
    <property type="entry name" value="ARM-type_fold"/>
</dbReference>
<dbReference type="Pfam" id="PF02260">
    <property type="entry name" value="FATC"/>
    <property type="match status" value="1"/>
</dbReference>
<organism evidence="24 25">
    <name type="scientific">Verruconis gallopava</name>
    <dbReference type="NCBI Taxonomy" id="253628"/>
    <lineage>
        <taxon>Eukaryota</taxon>
        <taxon>Fungi</taxon>
        <taxon>Dikarya</taxon>
        <taxon>Ascomycota</taxon>
        <taxon>Pezizomycotina</taxon>
        <taxon>Dothideomycetes</taxon>
        <taxon>Pleosporomycetidae</taxon>
        <taxon>Venturiales</taxon>
        <taxon>Sympoventuriaceae</taxon>
        <taxon>Verruconis</taxon>
    </lineage>
</organism>
<evidence type="ECO:0000259" key="23">
    <source>
        <dbReference type="PROSITE" id="PS51190"/>
    </source>
</evidence>
<evidence type="ECO:0000256" key="4">
    <source>
        <dbReference type="ARBA" id="ARBA00012513"/>
    </source>
</evidence>
<dbReference type="InterPro" id="IPR003152">
    <property type="entry name" value="FATC_dom"/>
</dbReference>
<dbReference type="InterPro" id="IPR011009">
    <property type="entry name" value="Kinase-like_dom_sf"/>
</dbReference>
<dbReference type="InterPro" id="IPR000403">
    <property type="entry name" value="PI3/4_kinase_cat_dom"/>
</dbReference>